<reference evidence="1 2" key="1">
    <citation type="submission" date="2019-07" db="EMBL/GenBank/DDBJ databases">
        <title>Whole genome shotgun sequence of Novosphingobium sediminis NBRC 106119.</title>
        <authorList>
            <person name="Hosoyama A."/>
            <person name="Uohara A."/>
            <person name="Ohji S."/>
            <person name="Ichikawa N."/>
        </authorList>
    </citation>
    <scope>NUCLEOTIDE SEQUENCE [LARGE SCALE GENOMIC DNA]</scope>
    <source>
        <strain evidence="1 2">NBRC 106119</strain>
    </source>
</reference>
<dbReference type="Proteomes" id="UP000321464">
    <property type="component" value="Unassembled WGS sequence"/>
</dbReference>
<dbReference type="RefSeq" id="WP_147157919.1">
    <property type="nucleotide sequence ID" value="NZ_BJYR01000002.1"/>
</dbReference>
<dbReference type="Gene3D" id="3.30.70.1520">
    <property type="entry name" value="Heterotetrameric sarcosine oxidase"/>
    <property type="match status" value="1"/>
</dbReference>
<comment type="caution">
    <text evidence="1">The sequence shown here is derived from an EMBL/GenBank/DDBJ whole genome shotgun (WGS) entry which is preliminary data.</text>
</comment>
<evidence type="ECO:0000313" key="2">
    <source>
        <dbReference type="Proteomes" id="UP000321464"/>
    </source>
</evidence>
<dbReference type="AlphaFoldDB" id="A0A512AFT9"/>
<dbReference type="OrthoDB" id="9814782at2"/>
<dbReference type="Gene3D" id="3.30.1360.120">
    <property type="entry name" value="Probable tRNA modification gtpase trme, domain 1"/>
    <property type="match status" value="1"/>
</dbReference>
<organism evidence="1 2">
    <name type="scientific">Novosphingobium sediminis</name>
    <dbReference type="NCBI Taxonomy" id="707214"/>
    <lineage>
        <taxon>Bacteria</taxon>
        <taxon>Pseudomonadati</taxon>
        <taxon>Pseudomonadota</taxon>
        <taxon>Alphaproteobacteria</taxon>
        <taxon>Sphingomonadales</taxon>
        <taxon>Sphingomonadaceae</taxon>
        <taxon>Novosphingobium</taxon>
    </lineage>
</organism>
<dbReference type="Pfam" id="PF04268">
    <property type="entry name" value="SoxG"/>
    <property type="match status" value="1"/>
</dbReference>
<dbReference type="EMBL" id="BJYR01000002">
    <property type="protein sequence ID" value="GEN98536.1"/>
    <property type="molecule type" value="Genomic_DNA"/>
</dbReference>
<dbReference type="SUPFAM" id="SSF103025">
    <property type="entry name" value="Folate-binding domain"/>
    <property type="match status" value="1"/>
</dbReference>
<dbReference type="InterPro" id="IPR027266">
    <property type="entry name" value="TrmE/GcvT-like"/>
</dbReference>
<dbReference type="InterPro" id="IPR007375">
    <property type="entry name" value="SoxG"/>
</dbReference>
<name>A0A512AFT9_9SPHN</name>
<keyword evidence="2" id="KW-1185">Reference proteome</keyword>
<protein>
    <submittedName>
        <fullName evidence="1">Sarcosine oxidase subunit gamma</fullName>
    </submittedName>
</protein>
<accession>A0A512AFT9</accession>
<proteinExistence type="predicted"/>
<gene>
    <name evidence="1" type="primary">soxG</name>
    <name evidence="1" type="ORF">NSE01_03690</name>
</gene>
<evidence type="ECO:0000313" key="1">
    <source>
        <dbReference type="EMBL" id="GEN98536.1"/>
    </source>
</evidence>
<sequence>MVEIAEIAVSAAELKLGTEPVQGAGVRLSHAGPRSRYSLRARDAKVLAEVVGRTLPGKIGDQAEGVICLGPDEWYAILAEDTVLPRGEGLPVSVTDVSSRALGLVLEGPAALAVLSSGCPLDLANMGVGRATRTVFETVEIVVWREAEDRWHVEVWRSFATWLWNAFLAAMPGAHG</sequence>